<dbReference type="PROSITE" id="PS52050">
    <property type="entry name" value="WYL"/>
    <property type="match status" value="1"/>
</dbReference>
<name>A0A8J3VZC1_9ACTN</name>
<dbReference type="InterPro" id="IPR026881">
    <property type="entry name" value="WYL_dom"/>
</dbReference>
<feature type="region of interest" description="Disordered" evidence="1">
    <location>
        <begin position="194"/>
        <end position="225"/>
    </location>
</feature>
<dbReference type="Pfam" id="PF13280">
    <property type="entry name" value="WYL"/>
    <property type="match status" value="1"/>
</dbReference>
<evidence type="ECO:0008006" key="6">
    <source>
        <dbReference type="Google" id="ProtNLM"/>
    </source>
</evidence>
<proteinExistence type="predicted"/>
<keyword evidence="5" id="KW-1185">Reference proteome</keyword>
<feature type="domain" description="Helicase XPB/Ssl2 N-terminal" evidence="3">
    <location>
        <begin position="568"/>
        <end position="690"/>
    </location>
</feature>
<reference evidence="4" key="1">
    <citation type="submission" date="2021-01" db="EMBL/GenBank/DDBJ databases">
        <title>Whole genome shotgun sequence of Sphaerimonospora thailandensis NBRC 107569.</title>
        <authorList>
            <person name="Komaki H."/>
            <person name="Tamura T."/>
        </authorList>
    </citation>
    <scope>NUCLEOTIDE SEQUENCE</scope>
    <source>
        <strain evidence="4">NBRC 107569</strain>
    </source>
</reference>
<feature type="region of interest" description="Disordered" evidence="1">
    <location>
        <begin position="764"/>
        <end position="786"/>
    </location>
</feature>
<accession>A0A8J3VZC1</accession>
<feature type="domain" description="WYL" evidence="2">
    <location>
        <begin position="788"/>
        <end position="849"/>
    </location>
</feature>
<evidence type="ECO:0000256" key="1">
    <source>
        <dbReference type="SAM" id="MobiDB-lite"/>
    </source>
</evidence>
<dbReference type="InterPro" id="IPR032830">
    <property type="entry name" value="XPB/Ssl2_N"/>
</dbReference>
<dbReference type="Pfam" id="PF13625">
    <property type="entry name" value="Helicase_C_3"/>
    <property type="match status" value="1"/>
</dbReference>
<evidence type="ECO:0000259" key="2">
    <source>
        <dbReference type="Pfam" id="PF13280"/>
    </source>
</evidence>
<gene>
    <name evidence="4" type="ORF">Mth01_21560</name>
</gene>
<dbReference type="RefSeq" id="WP_204015332.1">
    <property type="nucleotide sequence ID" value="NZ_BOOG01000018.1"/>
</dbReference>
<evidence type="ECO:0000313" key="4">
    <source>
        <dbReference type="EMBL" id="GIH69903.1"/>
    </source>
</evidence>
<dbReference type="Proteomes" id="UP000610966">
    <property type="component" value="Unassembled WGS sequence"/>
</dbReference>
<evidence type="ECO:0000259" key="3">
    <source>
        <dbReference type="Pfam" id="PF13625"/>
    </source>
</evidence>
<feature type="compositionally biased region" description="Pro residues" evidence="1">
    <location>
        <begin position="194"/>
        <end position="207"/>
    </location>
</feature>
<comment type="caution">
    <text evidence="4">The sequence shown here is derived from an EMBL/GenBank/DDBJ whole genome shotgun (WGS) entry which is preliminary data.</text>
</comment>
<evidence type="ECO:0000313" key="5">
    <source>
        <dbReference type="Proteomes" id="UP000610966"/>
    </source>
</evidence>
<dbReference type="AlphaFoldDB" id="A0A8J3VZC1"/>
<sequence length="860" mass="91821">MKGKEFTEWLRGRSDEQLRALVTARPELVTPVPANIESLAARASSPSALSRALDRLDRFALSVLETLVVARPYPADHDSLRALLARASYGTAGEGGDGGDPALNGTKLEAALEAALERLRESALIYDAPIRNAELRDNAEPRDADADSVVPLPAPGVPEALDPPAGLGPPAAEVFRHHPPEQIEAMLAGMSPGIPPETPSETPPGMPPGTRAGTGIGDSTQRNGGTSLERLTARLSDPATVAHLIEEVPPQARAALKDLTWGPASGRLPNARREVTVATARSPIDQLLARGLLGATGEETVTLPREVALVLRGGRIHHDLSPFPPEPAGVVRDRGRADRTAAGQAFTFTRTVEELCEWWSTDPPGVLRAGGLAVRDLKRVTQVLDVPEWVAGLVVEVAHAAGLVAAGDGEWLPTDVYDSWRVRVTENRWVELAAAWAGMDRVPGLIGERDERDRPLNALHSDLRRAGAARVRAQVLGVLASAAGIAPTVESVLAGLAWERPRQRVADLDRVVEFTLREAEQLGMTGLGALSAHGAALEAAPGAGLGADRRRAAAESLAPLLPQPVDHVLLQADLTAVAPGPLTTDLQRRLALMADVESKGGATVYRFRETSIRRALDAGQSADELIAMLERHSATPVPQPLRYLVTDVARRHGRIRVGTASAYVRCDDPAILDEVLADRRAALLRLRRLAPTVLASRTSRAALVDSLRAMGYAPMAESSDGDVLVTRADARRTEGPPITRAPAPVRPEADVVAAAVRAVRAGDEAHLARRHPERAPEGEVPRSPSSATIEALREAIRQGSRVWIGYLDSQGHATSRILEPARVEGGYLTAYDETRATIHRFALHRITGISDPGRDSPSRD</sequence>
<protein>
    <recommendedName>
        <fullName evidence="6">XPB/Ssl2-like helicase family protein</fullName>
    </recommendedName>
</protein>
<organism evidence="4 5">
    <name type="scientific">Sphaerimonospora thailandensis</name>
    <dbReference type="NCBI Taxonomy" id="795644"/>
    <lineage>
        <taxon>Bacteria</taxon>
        <taxon>Bacillati</taxon>
        <taxon>Actinomycetota</taxon>
        <taxon>Actinomycetes</taxon>
        <taxon>Streptosporangiales</taxon>
        <taxon>Streptosporangiaceae</taxon>
        <taxon>Sphaerimonospora</taxon>
    </lineage>
</organism>
<dbReference type="EMBL" id="BOOG01000018">
    <property type="protein sequence ID" value="GIH69903.1"/>
    <property type="molecule type" value="Genomic_DNA"/>
</dbReference>